<sequence length="102" mass="11206">MEDIARRIMVQWRIAYANHLLHGIVAGSPGEVGISMSDLGSLEPPPDCRCLAILVVKACVNDENSLAINSRTSILNVSTHHHMEIITPRTNPVEYSVFDLLA</sequence>
<reference evidence="2" key="1">
    <citation type="journal article" date="2023" name="Nat. Plants">
        <title>Single-cell RNA sequencing provides a high-resolution roadmap for understanding the multicellular compartmentation of specialized metabolism.</title>
        <authorList>
            <person name="Sun S."/>
            <person name="Shen X."/>
            <person name="Li Y."/>
            <person name="Li Y."/>
            <person name="Wang S."/>
            <person name="Li R."/>
            <person name="Zhang H."/>
            <person name="Shen G."/>
            <person name="Guo B."/>
            <person name="Wei J."/>
            <person name="Xu J."/>
            <person name="St-Pierre B."/>
            <person name="Chen S."/>
            <person name="Sun C."/>
        </authorList>
    </citation>
    <scope>NUCLEOTIDE SEQUENCE [LARGE SCALE GENOMIC DNA]</scope>
</reference>
<evidence type="ECO:0000313" key="1">
    <source>
        <dbReference type="EMBL" id="KAI5682138.1"/>
    </source>
</evidence>
<protein>
    <submittedName>
        <fullName evidence="1">Uncharacterized protein</fullName>
    </submittedName>
</protein>
<dbReference type="EMBL" id="CM044701">
    <property type="protein sequence ID" value="KAI5682138.1"/>
    <property type="molecule type" value="Genomic_DNA"/>
</dbReference>
<name>A0ACC0CBI8_CATRO</name>
<proteinExistence type="predicted"/>
<organism evidence="1 2">
    <name type="scientific">Catharanthus roseus</name>
    <name type="common">Madagascar periwinkle</name>
    <name type="synonym">Vinca rosea</name>
    <dbReference type="NCBI Taxonomy" id="4058"/>
    <lineage>
        <taxon>Eukaryota</taxon>
        <taxon>Viridiplantae</taxon>
        <taxon>Streptophyta</taxon>
        <taxon>Embryophyta</taxon>
        <taxon>Tracheophyta</taxon>
        <taxon>Spermatophyta</taxon>
        <taxon>Magnoliopsida</taxon>
        <taxon>eudicotyledons</taxon>
        <taxon>Gunneridae</taxon>
        <taxon>Pentapetalae</taxon>
        <taxon>asterids</taxon>
        <taxon>lamiids</taxon>
        <taxon>Gentianales</taxon>
        <taxon>Apocynaceae</taxon>
        <taxon>Rauvolfioideae</taxon>
        <taxon>Vinceae</taxon>
        <taxon>Catharanthinae</taxon>
        <taxon>Catharanthus</taxon>
    </lineage>
</organism>
<accession>A0ACC0CBI8</accession>
<evidence type="ECO:0000313" key="2">
    <source>
        <dbReference type="Proteomes" id="UP001060085"/>
    </source>
</evidence>
<dbReference type="Proteomes" id="UP001060085">
    <property type="component" value="Linkage Group LG01"/>
</dbReference>
<comment type="caution">
    <text evidence="1">The sequence shown here is derived from an EMBL/GenBank/DDBJ whole genome shotgun (WGS) entry which is preliminary data.</text>
</comment>
<keyword evidence="2" id="KW-1185">Reference proteome</keyword>
<gene>
    <name evidence="1" type="ORF">M9H77_03366</name>
</gene>